<accession>A0A644WIT2</accession>
<reference evidence="1" key="1">
    <citation type="submission" date="2019-08" db="EMBL/GenBank/DDBJ databases">
        <authorList>
            <person name="Kucharzyk K."/>
            <person name="Murdoch R.W."/>
            <person name="Higgins S."/>
            <person name="Loffler F."/>
        </authorList>
    </citation>
    <scope>NUCLEOTIDE SEQUENCE</scope>
</reference>
<protein>
    <submittedName>
        <fullName evidence="1">Uncharacterized protein</fullName>
    </submittedName>
</protein>
<evidence type="ECO:0000313" key="1">
    <source>
        <dbReference type="EMBL" id="MPM03408.1"/>
    </source>
</evidence>
<sequence>MKIRTDFVTNSSSVSFILTMHKNIVEVFERWHGDYASLENKTIRTTLKQFMIENGTRTYIEGEEILFHKIEFDTEEAITRETLRLENTNLDFSSIDNDKLWDYIKGEYLLGGNLSKIEGFGSTQVYQF</sequence>
<dbReference type="EMBL" id="VSSQ01000950">
    <property type="protein sequence ID" value="MPM03408.1"/>
    <property type="molecule type" value="Genomic_DNA"/>
</dbReference>
<comment type="caution">
    <text evidence="1">The sequence shown here is derived from an EMBL/GenBank/DDBJ whole genome shotgun (WGS) entry which is preliminary data.</text>
</comment>
<dbReference type="AlphaFoldDB" id="A0A644WIT2"/>
<proteinExistence type="predicted"/>
<name>A0A644WIT2_9ZZZZ</name>
<gene>
    <name evidence="1" type="ORF">SDC9_49675</name>
</gene>
<organism evidence="1">
    <name type="scientific">bioreactor metagenome</name>
    <dbReference type="NCBI Taxonomy" id="1076179"/>
    <lineage>
        <taxon>unclassified sequences</taxon>
        <taxon>metagenomes</taxon>
        <taxon>ecological metagenomes</taxon>
    </lineage>
</organism>